<dbReference type="Pfam" id="PF01412">
    <property type="entry name" value="ArfGap"/>
    <property type="match status" value="1"/>
</dbReference>
<evidence type="ECO:0000256" key="3">
    <source>
        <dbReference type="ARBA" id="ARBA00022833"/>
    </source>
</evidence>
<comment type="caution">
    <text evidence="8">The sequence shown here is derived from an EMBL/GenBank/DDBJ whole genome shotgun (WGS) entry which is preliminary data.</text>
</comment>
<feature type="region of interest" description="Disordered" evidence="5">
    <location>
        <begin position="1340"/>
        <end position="1393"/>
    </location>
</feature>
<dbReference type="EMBL" id="JAAAID010000232">
    <property type="protein sequence ID" value="KAG0020223.1"/>
    <property type="molecule type" value="Genomic_DNA"/>
</dbReference>
<feature type="region of interest" description="Disordered" evidence="5">
    <location>
        <begin position="1490"/>
        <end position="1540"/>
    </location>
</feature>
<feature type="region of interest" description="Disordered" evidence="5">
    <location>
        <begin position="381"/>
        <end position="418"/>
    </location>
</feature>
<feature type="region of interest" description="Disordered" evidence="5">
    <location>
        <begin position="78"/>
        <end position="101"/>
    </location>
</feature>
<dbReference type="GO" id="GO:0005737">
    <property type="term" value="C:cytoplasm"/>
    <property type="evidence" value="ECO:0007669"/>
    <property type="project" value="InterPro"/>
</dbReference>
<feature type="compositionally biased region" description="Polar residues" evidence="5">
    <location>
        <begin position="1663"/>
        <end position="1674"/>
    </location>
</feature>
<organism evidence="8 9">
    <name type="scientific">Entomortierella chlamydospora</name>
    <dbReference type="NCBI Taxonomy" id="101097"/>
    <lineage>
        <taxon>Eukaryota</taxon>
        <taxon>Fungi</taxon>
        <taxon>Fungi incertae sedis</taxon>
        <taxon>Mucoromycota</taxon>
        <taxon>Mortierellomycotina</taxon>
        <taxon>Mortierellomycetes</taxon>
        <taxon>Mortierellales</taxon>
        <taxon>Mortierellaceae</taxon>
        <taxon>Entomortierella</taxon>
    </lineage>
</organism>
<feature type="compositionally biased region" description="Pro residues" evidence="5">
    <location>
        <begin position="1526"/>
        <end position="1537"/>
    </location>
</feature>
<dbReference type="CDD" id="cd08204">
    <property type="entry name" value="ArfGap"/>
    <property type="match status" value="1"/>
</dbReference>
<keyword evidence="2 4" id="KW-0863">Zinc-finger</keyword>
<feature type="region of interest" description="Disordered" evidence="5">
    <location>
        <begin position="1580"/>
        <end position="1680"/>
    </location>
</feature>
<feature type="compositionally biased region" description="Polar residues" evidence="5">
    <location>
        <begin position="1349"/>
        <end position="1367"/>
    </location>
</feature>
<dbReference type="GO" id="GO:0008270">
    <property type="term" value="F:zinc ion binding"/>
    <property type="evidence" value="ECO:0007669"/>
    <property type="project" value="UniProtKB-KW"/>
</dbReference>
<evidence type="ECO:0000313" key="9">
    <source>
        <dbReference type="Proteomes" id="UP000703661"/>
    </source>
</evidence>
<dbReference type="InterPro" id="IPR045258">
    <property type="entry name" value="ACAP1/2/3-like"/>
</dbReference>
<evidence type="ECO:0000256" key="4">
    <source>
        <dbReference type="PROSITE-ProRule" id="PRU00288"/>
    </source>
</evidence>
<dbReference type="InterPro" id="IPR027267">
    <property type="entry name" value="AH/BAR_dom_sf"/>
</dbReference>
<dbReference type="SMART" id="SM00233">
    <property type="entry name" value="PH"/>
    <property type="match status" value="1"/>
</dbReference>
<keyword evidence="9" id="KW-1185">Reference proteome</keyword>
<accession>A0A9P6N1A7</accession>
<dbReference type="PANTHER" id="PTHR23180:SF160">
    <property type="entry name" value="ADP-RIBOSYLATION FACTOR GTPASE-ACTIVATING PROTEIN EFFECTOR PROTEIN 1"/>
    <property type="match status" value="1"/>
</dbReference>
<dbReference type="InterPro" id="IPR037278">
    <property type="entry name" value="ARFGAP/RecO"/>
</dbReference>
<dbReference type="PROSITE" id="PS50115">
    <property type="entry name" value="ARFGAP"/>
    <property type="match status" value="1"/>
</dbReference>
<feature type="compositionally biased region" description="Polar residues" evidence="5">
    <location>
        <begin position="1164"/>
        <end position="1195"/>
    </location>
</feature>
<dbReference type="PRINTS" id="PR00405">
    <property type="entry name" value="REVINTRACTNG"/>
</dbReference>
<feature type="compositionally biased region" description="Polar residues" evidence="5">
    <location>
        <begin position="1782"/>
        <end position="1798"/>
    </location>
</feature>
<evidence type="ECO:0000256" key="1">
    <source>
        <dbReference type="ARBA" id="ARBA00022723"/>
    </source>
</evidence>
<evidence type="ECO:0000313" key="8">
    <source>
        <dbReference type="EMBL" id="KAG0020223.1"/>
    </source>
</evidence>
<dbReference type="Gene3D" id="1.10.220.150">
    <property type="entry name" value="Arf GTPase activating protein"/>
    <property type="match status" value="1"/>
</dbReference>
<feature type="compositionally biased region" description="Polar residues" evidence="5">
    <location>
        <begin position="1206"/>
        <end position="1226"/>
    </location>
</feature>
<feature type="domain" description="PH" evidence="6">
    <location>
        <begin position="755"/>
        <end position="863"/>
    </location>
</feature>
<dbReference type="Gene3D" id="2.30.29.30">
    <property type="entry name" value="Pleckstrin-homology domain (PH domain)/Phosphotyrosine-binding domain (PTB)"/>
    <property type="match status" value="1"/>
</dbReference>
<name>A0A9P6N1A7_9FUNG</name>
<dbReference type="InterPro" id="IPR038508">
    <property type="entry name" value="ArfGAP_dom_sf"/>
</dbReference>
<feature type="compositionally biased region" description="Polar residues" evidence="5">
    <location>
        <begin position="1605"/>
        <end position="1630"/>
    </location>
</feature>
<dbReference type="Proteomes" id="UP000703661">
    <property type="component" value="Unassembled WGS sequence"/>
</dbReference>
<evidence type="ECO:0000259" key="6">
    <source>
        <dbReference type="PROSITE" id="PS50003"/>
    </source>
</evidence>
<evidence type="ECO:0000256" key="5">
    <source>
        <dbReference type="SAM" id="MobiDB-lite"/>
    </source>
</evidence>
<evidence type="ECO:0000259" key="7">
    <source>
        <dbReference type="PROSITE" id="PS50115"/>
    </source>
</evidence>
<dbReference type="PANTHER" id="PTHR23180">
    <property type="entry name" value="CENTAURIN/ARF"/>
    <property type="match status" value="1"/>
</dbReference>
<dbReference type="InterPro" id="IPR001164">
    <property type="entry name" value="ArfGAP_dom"/>
</dbReference>
<dbReference type="SUPFAM" id="SSF57863">
    <property type="entry name" value="ArfGap/RecO-like zinc finger"/>
    <property type="match status" value="1"/>
</dbReference>
<reference evidence="8" key="1">
    <citation type="journal article" date="2020" name="Fungal Divers.">
        <title>Resolving the Mortierellaceae phylogeny through synthesis of multi-gene phylogenetics and phylogenomics.</title>
        <authorList>
            <person name="Vandepol N."/>
            <person name="Liber J."/>
            <person name="Desiro A."/>
            <person name="Na H."/>
            <person name="Kennedy M."/>
            <person name="Barry K."/>
            <person name="Grigoriev I.V."/>
            <person name="Miller A.N."/>
            <person name="O'Donnell K."/>
            <person name="Stajich J.E."/>
            <person name="Bonito G."/>
        </authorList>
    </citation>
    <scope>NUCLEOTIDE SEQUENCE</scope>
    <source>
        <strain evidence="8">NRRL 2769</strain>
    </source>
</reference>
<dbReference type="Pfam" id="PF00169">
    <property type="entry name" value="PH"/>
    <property type="match status" value="1"/>
</dbReference>
<dbReference type="SUPFAM" id="SSF50729">
    <property type="entry name" value="PH domain-like"/>
    <property type="match status" value="1"/>
</dbReference>
<feature type="region of interest" description="Disordered" evidence="5">
    <location>
        <begin position="1155"/>
        <end position="1251"/>
    </location>
</feature>
<dbReference type="FunFam" id="2.30.29.30:FF:000252">
    <property type="entry name" value="ARF GTPase activator (Csx2)"/>
    <property type="match status" value="1"/>
</dbReference>
<feature type="compositionally biased region" description="Low complexity" evidence="5">
    <location>
        <begin position="1591"/>
        <end position="1604"/>
    </location>
</feature>
<feature type="domain" description="Arf-GAP" evidence="7">
    <location>
        <begin position="971"/>
        <end position="1112"/>
    </location>
</feature>
<dbReference type="InterPro" id="IPR011993">
    <property type="entry name" value="PH-like_dom_sf"/>
</dbReference>
<feature type="compositionally biased region" description="Polar residues" evidence="5">
    <location>
        <begin position="1637"/>
        <end position="1650"/>
    </location>
</feature>
<gene>
    <name evidence="8" type="ORF">BGZ80_004584</name>
</gene>
<keyword evidence="3" id="KW-0862">Zinc</keyword>
<protein>
    <recommendedName>
        <fullName evidence="10">Arf gtpase activator</fullName>
    </recommendedName>
</protein>
<dbReference type="SMART" id="SM00105">
    <property type="entry name" value="ArfGap"/>
    <property type="match status" value="1"/>
</dbReference>
<feature type="region of interest" description="Disordered" evidence="5">
    <location>
        <begin position="1699"/>
        <end position="1730"/>
    </location>
</feature>
<evidence type="ECO:0008006" key="10">
    <source>
        <dbReference type="Google" id="ProtNLM"/>
    </source>
</evidence>
<dbReference type="Gene3D" id="1.20.1270.60">
    <property type="entry name" value="Arfaptin homology (AH) domain/BAR domain"/>
    <property type="match status" value="1"/>
</dbReference>
<feature type="region of interest" description="Disordered" evidence="5">
    <location>
        <begin position="1775"/>
        <end position="1798"/>
    </location>
</feature>
<dbReference type="GO" id="GO:0005096">
    <property type="term" value="F:GTPase activator activity"/>
    <property type="evidence" value="ECO:0007669"/>
    <property type="project" value="InterPro"/>
</dbReference>
<proteinExistence type="predicted"/>
<dbReference type="InterPro" id="IPR004148">
    <property type="entry name" value="BAR_dom"/>
</dbReference>
<sequence>MDTLKPSQAQSTLFQSDSTKYGRVRADSITHLVFQRLLSTVAISTITLHDATTSPVMSLAVDQTSSEVSIKFPIQDTMEYIQDPEDSRQRRNSPVSSDSMPANKELPLLLLKIQAREGLRLSFELTGHILDSVQPWPGAQTGTEEPNLDLDKCQAQDCDQDHAIGKEQHTTGPNDRDLIRQNLQSIATLENRGNAILTPSDNEVTSTNAGPCVTTTPNEISTKRYAPTIYFAETQTEQSMHDLCSEIAFQQQLLESPGSISIVQSASLSENNPPSKVHSWEWIYESEDRSERRSQSHKAVFGFMARNHSTGALEILSMFSLWIQHGPDSTVNNGVRSSSTPQNNSAWNARHWRRISTPEKNSNASRLPSFWSRLPAFPPSHSSLPSLQQEAPSRADKEKAPSRADKEKAPPRVDKEKALDESFVPIRISSQMPLANGTEDGPLFRATVVECEQHIRNMKNASKRILKAAYTVLETRKAWLAAEEAFAKELELMRPAESLVDQYWRPVSEHLAEQSEMLSQHMRDLLIEPFTRFYGVDIKAAELHRKAFEEESKEYYSFLSRYMGMKQDNTQKKRDADAKHEKRKRNFELKRLEYWNFLIDMRAGGSKGDELCLHLTNYTEKHCQNVTDMGVIAGELQSSLSAIVTANKQRQERNIGLQGANGTSTTSLPLYKPFGRNSAGLVLAPTAPSTASNASLDSPRTPYFERDSFDLQLEPEVVVHSSMYSAPHNSNGSTQSITGIRDLEHQDIDAGLALGRRKEGFLFATSRPSTHGGTVLEKPNINWHKYWCVLSEGQLHEYSHWKKGVTQPHIDPINLRIATVRSCRDQDRRFCFEVITPKFRRVYQAMNADEMNSWISVISNAIQGLLNGTSSCRNLNLEYMSSGYKVSGSPDGKGLMAGLSGMTRPSVEQVLNATSLPTSLQDRVLPGQAFGRKRGGNAVDGLNELGQIIQPIAAQANLSGDDQKDSNQLGVKLLCLMREQHSANTVCADCGAKNPDWCVINLGILVCIECSGIHRSLGTHISKVRSLNLDTTSYTKDLFEFIRSVGNNVSNEIWEANLAHSKDQQQELGSQEQTTKVIFRKPVVNDPREYKIAFIRKKYAERAFMNQQQYPGTGDKVSRATDALFRAVAANDIPAAITAFVAGANVNAVQRADNECDSGPFVEQDSSPVPTAQQKNTEDTLNSGDNPNTMNSPTPEESVLQPSALDDSTTSETSSQLSRSTESYAVSMTDRNEEVTSTDQRPVGTLEIRPRPLGGRPISSVMVLQTTPLLIALRHGVPFTLEEGFEVYPLAEFLMQNGAASNMSMEVKLLNAEPATALMEPSGPTHMRKVSRVKPEEFPEGMIERDAPLQTSSSIGSRLSAGTSSTGPAAVSPGRASLRSSESNDAEVDKTANRRSVGQIVELRGEDGVSAMEYLRSKGIARGDLAPITVTSPPVVATSNINASAPIGNPYWKEGAKLRPSSLKDMNIASMSTPSMSSVLTNGLTLTPRLRSSRSITTASDSTTGSSTANNGDGSTANQRDHRILPPNPLTSYPPPARYNNQDIATLFQKRRGSDSGTGSGFFSSMKASSFSVKDKEKAAAKAHARRSGDFSMFRPPSMMSSLSQHSEMSTNTGISHYTESSPAAETGSSFFPEGYQLSSDATEANNGSMSIADMTLHPDSNGDISNGGTPSRTQKVKASLTKSIRLSARYIRGSVIKDDSKAKSKGDTQSGISMSAPRLDSDDEDMGGDGEELTMAELLALQDQNPNQKGQQRHNILLHPSTATNRISSKSFFSSMSFSSTPNLSQKQQQPSSGIHS</sequence>
<dbReference type="Pfam" id="PF16746">
    <property type="entry name" value="BAR_3"/>
    <property type="match status" value="1"/>
</dbReference>
<feature type="compositionally biased region" description="Low complexity" evidence="5">
    <location>
        <begin position="1497"/>
        <end position="1516"/>
    </location>
</feature>
<evidence type="ECO:0000256" key="2">
    <source>
        <dbReference type="ARBA" id="ARBA00022771"/>
    </source>
</evidence>
<dbReference type="SUPFAM" id="SSF103657">
    <property type="entry name" value="BAR/IMD domain-like"/>
    <property type="match status" value="1"/>
</dbReference>
<dbReference type="PROSITE" id="PS50003">
    <property type="entry name" value="PH_DOMAIN"/>
    <property type="match status" value="1"/>
</dbReference>
<dbReference type="InterPro" id="IPR001849">
    <property type="entry name" value="PH_domain"/>
</dbReference>
<keyword evidence="1" id="KW-0479">Metal-binding</keyword>
<feature type="compositionally biased region" description="Basic and acidic residues" evidence="5">
    <location>
        <begin position="393"/>
        <end position="418"/>
    </location>
</feature>